<sequence length="214" mass="22839">MMERMSGPAQPYPILPGSDVEESKIAMRQAVRAAREMRSDRLRGEAAQAVAEVVAQIPEVAAARCVASYAARPAEVGTAPLLDLLAARGTRVLLPVLGAGLSREWAEYAGQEDLAVRAPGRPPEPSGPSMPPEVLAEADVVLAPALAVDTRGVRLGQGGGWYDRALEYVRPGVKTFALVYPEEIYDASEHPLPVEEHDVRVSGVATPLGWRELG</sequence>
<dbReference type="eggNOG" id="COG0212">
    <property type="taxonomic scope" value="Bacteria"/>
</dbReference>
<dbReference type="Proteomes" id="UP000185663">
    <property type="component" value="Chromosome I"/>
</dbReference>
<keyword evidence="2 4" id="KW-0547">Nucleotide-binding</keyword>
<dbReference type="PIRSF" id="PIRSF006806">
    <property type="entry name" value="FTHF_cligase"/>
    <property type="match status" value="1"/>
</dbReference>
<gene>
    <name evidence="6" type="ORF">SAMN04489860_1059</name>
</gene>
<evidence type="ECO:0000313" key="6">
    <source>
        <dbReference type="EMBL" id="SDS21698.1"/>
    </source>
</evidence>
<evidence type="ECO:0000256" key="2">
    <source>
        <dbReference type="ARBA" id="ARBA00022741"/>
    </source>
</evidence>
<evidence type="ECO:0000256" key="5">
    <source>
        <dbReference type="RuleBase" id="RU361279"/>
    </source>
</evidence>
<dbReference type="GO" id="GO:0005524">
    <property type="term" value="F:ATP binding"/>
    <property type="evidence" value="ECO:0007669"/>
    <property type="project" value="UniProtKB-KW"/>
</dbReference>
<dbReference type="PANTHER" id="PTHR23407">
    <property type="entry name" value="ATPASE INHIBITOR/5-FORMYLTETRAHYDROFOLATE CYCLO-LIGASE"/>
    <property type="match status" value="1"/>
</dbReference>
<dbReference type="AlphaFoldDB" id="A0A1H1QDW3"/>
<dbReference type="Gene3D" id="3.40.50.10420">
    <property type="entry name" value="NagB/RpiA/CoA transferase-like"/>
    <property type="match status" value="1"/>
</dbReference>
<dbReference type="InterPro" id="IPR002698">
    <property type="entry name" value="FTHF_cligase"/>
</dbReference>
<dbReference type="GO" id="GO:0009396">
    <property type="term" value="P:folic acid-containing compound biosynthetic process"/>
    <property type="evidence" value="ECO:0007669"/>
    <property type="project" value="TreeGrafter"/>
</dbReference>
<dbReference type="Pfam" id="PF01812">
    <property type="entry name" value="5-FTHF_cyc-lig"/>
    <property type="match status" value="1"/>
</dbReference>
<dbReference type="EMBL" id="LT629776">
    <property type="protein sequence ID" value="SDS21698.1"/>
    <property type="molecule type" value="Genomic_DNA"/>
</dbReference>
<dbReference type="GO" id="GO:0046872">
    <property type="term" value="F:metal ion binding"/>
    <property type="evidence" value="ECO:0007669"/>
    <property type="project" value="UniProtKB-KW"/>
</dbReference>
<keyword evidence="6" id="KW-0436">Ligase</keyword>
<keyword evidence="5" id="KW-0460">Magnesium</keyword>
<dbReference type="GO" id="GO:0030272">
    <property type="term" value="F:5-formyltetrahydrofolate cyclo-ligase activity"/>
    <property type="evidence" value="ECO:0007669"/>
    <property type="project" value="UniProtKB-EC"/>
</dbReference>
<reference evidence="6 7" key="1">
    <citation type="submission" date="2016-10" db="EMBL/GenBank/DDBJ databases">
        <authorList>
            <person name="de Groot N.N."/>
        </authorList>
    </citation>
    <scope>NUCLEOTIDE SEQUENCE [LARGE SCALE GENOMIC DNA]</scope>
    <source>
        <strain evidence="6 7">DSM 22126</strain>
    </source>
</reference>
<comment type="catalytic activity">
    <reaction evidence="5">
        <text>(6S)-5-formyl-5,6,7,8-tetrahydrofolate + ATP = (6R)-5,10-methenyltetrahydrofolate + ADP + phosphate</text>
        <dbReference type="Rhea" id="RHEA:10488"/>
        <dbReference type="ChEBI" id="CHEBI:30616"/>
        <dbReference type="ChEBI" id="CHEBI:43474"/>
        <dbReference type="ChEBI" id="CHEBI:57455"/>
        <dbReference type="ChEBI" id="CHEBI:57457"/>
        <dbReference type="ChEBI" id="CHEBI:456216"/>
        <dbReference type="EC" id="6.3.3.2"/>
    </reaction>
</comment>
<comment type="similarity">
    <text evidence="1 5">Belongs to the 5-formyltetrahydrofolate cyclo-ligase family.</text>
</comment>
<keyword evidence="3 4" id="KW-0067">ATP-binding</keyword>
<dbReference type="PANTHER" id="PTHR23407:SF1">
    <property type="entry name" value="5-FORMYLTETRAHYDROFOLATE CYCLO-LIGASE"/>
    <property type="match status" value="1"/>
</dbReference>
<name>A0A1H1QDW3_9CELL</name>
<protein>
    <recommendedName>
        <fullName evidence="5">5-formyltetrahydrofolate cyclo-ligase</fullName>
        <ecNumber evidence="5">6.3.3.2</ecNumber>
    </recommendedName>
</protein>
<accession>A0A1H1QDW3</accession>
<proteinExistence type="inferred from homology"/>
<feature type="binding site" evidence="4">
    <location>
        <position position="75"/>
    </location>
    <ligand>
        <name>substrate</name>
    </ligand>
</feature>
<evidence type="ECO:0000256" key="4">
    <source>
        <dbReference type="PIRSR" id="PIRSR006806-1"/>
    </source>
</evidence>
<dbReference type="SUPFAM" id="SSF100950">
    <property type="entry name" value="NagB/RpiA/CoA transferase-like"/>
    <property type="match status" value="1"/>
</dbReference>
<dbReference type="NCBIfam" id="TIGR02727">
    <property type="entry name" value="MTHFS_bact"/>
    <property type="match status" value="1"/>
</dbReference>
<feature type="binding site" evidence="4">
    <location>
        <begin position="24"/>
        <end position="28"/>
    </location>
    <ligand>
        <name>ATP</name>
        <dbReference type="ChEBI" id="CHEBI:30616"/>
    </ligand>
</feature>
<feature type="binding site" evidence="4">
    <location>
        <begin position="154"/>
        <end position="162"/>
    </location>
    <ligand>
        <name>ATP</name>
        <dbReference type="ChEBI" id="CHEBI:30616"/>
    </ligand>
</feature>
<dbReference type="GO" id="GO:0035999">
    <property type="term" value="P:tetrahydrofolate interconversion"/>
    <property type="evidence" value="ECO:0007669"/>
    <property type="project" value="TreeGrafter"/>
</dbReference>
<comment type="cofactor">
    <cofactor evidence="5">
        <name>Mg(2+)</name>
        <dbReference type="ChEBI" id="CHEBI:18420"/>
    </cofactor>
</comment>
<dbReference type="STRING" id="545619.SAMN04489860_1059"/>
<dbReference type="InterPro" id="IPR024185">
    <property type="entry name" value="FTHF_cligase-like_sf"/>
</dbReference>
<organism evidence="6 7">
    <name type="scientific">Paraoerskovia marina</name>
    <dbReference type="NCBI Taxonomy" id="545619"/>
    <lineage>
        <taxon>Bacteria</taxon>
        <taxon>Bacillati</taxon>
        <taxon>Actinomycetota</taxon>
        <taxon>Actinomycetes</taxon>
        <taxon>Micrococcales</taxon>
        <taxon>Cellulomonadaceae</taxon>
        <taxon>Paraoerskovia</taxon>
    </lineage>
</organism>
<evidence type="ECO:0000256" key="3">
    <source>
        <dbReference type="ARBA" id="ARBA00022840"/>
    </source>
</evidence>
<evidence type="ECO:0000256" key="1">
    <source>
        <dbReference type="ARBA" id="ARBA00010638"/>
    </source>
</evidence>
<dbReference type="EC" id="6.3.3.2" evidence="5"/>
<keyword evidence="5" id="KW-0479">Metal-binding</keyword>
<dbReference type="InterPro" id="IPR037171">
    <property type="entry name" value="NagB/RpiA_transferase-like"/>
</dbReference>
<evidence type="ECO:0000313" key="7">
    <source>
        <dbReference type="Proteomes" id="UP000185663"/>
    </source>
</evidence>
<keyword evidence="7" id="KW-1185">Reference proteome</keyword>